<dbReference type="InterPro" id="IPR036736">
    <property type="entry name" value="ACP-like_sf"/>
</dbReference>
<comment type="caution">
    <text evidence="2">The sequence shown here is derived from an EMBL/GenBank/DDBJ whole genome shotgun (WGS) entry which is preliminary data.</text>
</comment>
<dbReference type="Pfam" id="PF00550">
    <property type="entry name" value="PP-binding"/>
    <property type="match status" value="1"/>
</dbReference>
<protein>
    <submittedName>
        <fullName evidence="2">Acyl carrier protein</fullName>
    </submittedName>
</protein>
<organism evidence="2 3">
    <name type="scientific">Paenibacillus suaedae</name>
    <dbReference type="NCBI Taxonomy" id="3077233"/>
    <lineage>
        <taxon>Bacteria</taxon>
        <taxon>Bacillati</taxon>
        <taxon>Bacillota</taxon>
        <taxon>Bacilli</taxon>
        <taxon>Bacillales</taxon>
        <taxon>Paenibacillaceae</taxon>
        <taxon>Paenibacillus</taxon>
    </lineage>
</organism>
<dbReference type="Gene3D" id="1.10.1200.10">
    <property type="entry name" value="ACP-like"/>
    <property type="match status" value="1"/>
</dbReference>
<evidence type="ECO:0000313" key="3">
    <source>
        <dbReference type="Proteomes" id="UP001250538"/>
    </source>
</evidence>
<keyword evidence="3" id="KW-1185">Reference proteome</keyword>
<dbReference type="PROSITE" id="PS50075">
    <property type="entry name" value="CARRIER"/>
    <property type="match status" value="1"/>
</dbReference>
<dbReference type="NCBIfam" id="NF005502">
    <property type="entry name" value="PRK07117.1"/>
    <property type="match status" value="1"/>
</dbReference>
<accession>A0AAJ2JX36</accession>
<evidence type="ECO:0000313" key="2">
    <source>
        <dbReference type="EMBL" id="MDT8977359.1"/>
    </source>
</evidence>
<proteinExistence type="predicted"/>
<dbReference type="Proteomes" id="UP001250538">
    <property type="component" value="Unassembled WGS sequence"/>
</dbReference>
<dbReference type="InterPro" id="IPR009081">
    <property type="entry name" value="PP-bd_ACP"/>
</dbReference>
<dbReference type="RefSeq" id="WP_072728410.1">
    <property type="nucleotide sequence ID" value="NZ_JAVYAA010000003.1"/>
</dbReference>
<name>A0AAJ2JX36_9BACL</name>
<evidence type="ECO:0000259" key="1">
    <source>
        <dbReference type="PROSITE" id="PS50075"/>
    </source>
</evidence>
<dbReference type="SUPFAM" id="SSF47336">
    <property type="entry name" value="ACP-like"/>
    <property type="match status" value="1"/>
</dbReference>
<feature type="domain" description="Carrier" evidence="1">
    <location>
        <begin position="4"/>
        <end position="79"/>
    </location>
</feature>
<gene>
    <name evidence="2" type="ORF">RQP50_14070</name>
</gene>
<reference evidence="3" key="1">
    <citation type="submission" date="2023-09" db="EMBL/GenBank/DDBJ databases">
        <title>Paenibacillus sp. chi10 Genome sequencing and assembly.</title>
        <authorList>
            <person name="Kim I."/>
        </authorList>
    </citation>
    <scope>NUCLEOTIDE SEQUENCE [LARGE SCALE GENOMIC DNA]</scope>
    <source>
        <strain evidence="3">chi10</strain>
    </source>
</reference>
<sequence>MTKESIFNAVKEAIVEILPDIEVHEVQPEMSLKDIGANSVDRMDIIIRTMELTDIKVPLVEFGKLSNIQGIIDLLDAKK</sequence>
<dbReference type="EMBL" id="JAVYAA010000003">
    <property type="protein sequence ID" value="MDT8977359.1"/>
    <property type="molecule type" value="Genomic_DNA"/>
</dbReference>
<dbReference type="AlphaFoldDB" id="A0AAJ2JX36"/>